<sequence>MSKLNLFLLFEEKLDDSKSFLSCLMYKNYFFITIASYLSNDIKEFLTKQGTKLPSVSHQSLLFNYLSLCRKTSGIDVFGYEIK</sequence>
<dbReference type="EMBL" id="KI277981">
    <property type="protein sequence ID" value="ESA19741.1"/>
    <property type="molecule type" value="Genomic_DNA"/>
</dbReference>
<protein>
    <submittedName>
        <fullName evidence="1">Uncharacterized protein</fullName>
    </submittedName>
</protein>
<reference evidence="1" key="1">
    <citation type="submission" date="2013-07" db="EMBL/GenBank/DDBJ databases">
        <title>The genome of an arbuscular mycorrhizal fungus provides insights into the evolution of the oldest plant symbiosis.</title>
        <authorList>
            <consortium name="DOE Joint Genome Institute"/>
            <person name="Tisserant E."/>
            <person name="Malbreil M."/>
            <person name="Kuo A."/>
            <person name="Kohler A."/>
            <person name="Symeonidi A."/>
            <person name="Balestrini R."/>
            <person name="Charron P."/>
            <person name="Duensing N."/>
            <person name="Frei-dit-Frey N."/>
            <person name="Gianinazzi-Pearson V."/>
            <person name="Gilbert B."/>
            <person name="Handa Y."/>
            <person name="Hijri M."/>
            <person name="Kaul R."/>
            <person name="Kawaguchi M."/>
            <person name="Krajinski F."/>
            <person name="Lammers P."/>
            <person name="Lapierre D."/>
            <person name="Masclaux F.G."/>
            <person name="Murat C."/>
            <person name="Morin E."/>
            <person name="Ndikumana S."/>
            <person name="Pagni M."/>
            <person name="Petitpierre D."/>
            <person name="Requena N."/>
            <person name="Rosikiewicz P."/>
            <person name="Riley R."/>
            <person name="Saito K."/>
            <person name="San Clemente H."/>
            <person name="Shapiro H."/>
            <person name="van Tuinen D."/>
            <person name="Becard G."/>
            <person name="Bonfante P."/>
            <person name="Paszkowski U."/>
            <person name="Shachar-Hill Y."/>
            <person name="Young J.P."/>
            <person name="Sanders I.R."/>
            <person name="Henrissat B."/>
            <person name="Rensing S.A."/>
            <person name="Grigoriev I.V."/>
            <person name="Corradi N."/>
            <person name="Roux C."/>
            <person name="Martin F."/>
        </authorList>
    </citation>
    <scope>NUCLEOTIDE SEQUENCE</scope>
    <source>
        <strain evidence="1">DAOM 197198</strain>
    </source>
</reference>
<organism evidence="1">
    <name type="scientific">Rhizophagus irregularis (strain DAOM 181602 / DAOM 197198 / MUCL 43194)</name>
    <name type="common">Arbuscular mycorrhizal fungus</name>
    <name type="synonym">Glomus intraradices</name>
    <dbReference type="NCBI Taxonomy" id="747089"/>
    <lineage>
        <taxon>Eukaryota</taxon>
        <taxon>Fungi</taxon>
        <taxon>Fungi incertae sedis</taxon>
        <taxon>Mucoromycota</taxon>
        <taxon>Glomeromycotina</taxon>
        <taxon>Glomeromycetes</taxon>
        <taxon>Glomerales</taxon>
        <taxon>Glomeraceae</taxon>
        <taxon>Rhizophagus</taxon>
    </lineage>
</organism>
<name>U9UVW2_RHIID</name>
<dbReference type="AlphaFoldDB" id="U9UVW2"/>
<evidence type="ECO:0000313" key="1">
    <source>
        <dbReference type="EMBL" id="ESA19741.1"/>
    </source>
</evidence>
<dbReference type="HOGENOM" id="CLU_028913_5_2_1"/>
<gene>
    <name evidence="1" type="ORF">GLOINDRAFT_19270</name>
</gene>
<proteinExistence type="predicted"/>
<accession>U9UVW2</accession>